<name>A0A852VPW0_9MICO</name>
<comment type="caution">
    <text evidence="2">The sequence shown here is derived from an EMBL/GenBank/DDBJ whole genome shotgun (WGS) entry which is preliminary data.</text>
</comment>
<accession>A0A852VPW0</accession>
<feature type="transmembrane region" description="Helical" evidence="1">
    <location>
        <begin position="219"/>
        <end position="237"/>
    </location>
</feature>
<dbReference type="RefSeq" id="WP_185991759.1">
    <property type="nucleotide sequence ID" value="NZ_JACCAE010000001.1"/>
</dbReference>
<dbReference type="EMBL" id="JACCAE010000001">
    <property type="protein sequence ID" value="NYF99002.1"/>
    <property type="molecule type" value="Genomic_DNA"/>
</dbReference>
<feature type="transmembrane region" description="Helical" evidence="1">
    <location>
        <begin position="62"/>
        <end position="79"/>
    </location>
</feature>
<dbReference type="InterPro" id="IPR045931">
    <property type="entry name" value="DUF6350"/>
</dbReference>
<keyword evidence="1" id="KW-1133">Transmembrane helix</keyword>
<organism evidence="2 3">
    <name type="scientific">Janibacter cremeus</name>
    <dbReference type="NCBI Taxonomy" id="1285192"/>
    <lineage>
        <taxon>Bacteria</taxon>
        <taxon>Bacillati</taxon>
        <taxon>Actinomycetota</taxon>
        <taxon>Actinomycetes</taxon>
        <taxon>Micrococcales</taxon>
        <taxon>Intrasporangiaceae</taxon>
        <taxon>Janibacter</taxon>
    </lineage>
</organism>
<feature type="transmembrane region" description="Helical" evidence="1">
    <location>
        <begin position="30"/>
        <end position="50"/>
    </location>
</feature>
<feature type="transmembrane region" description="Helical" evidence="1">
    <location>
        <begin position="285"/>
        <end position="303"/>
    </location>
</feature>
<dbReference type="AlphaFoldDB" id="A0A852VPW0"/>
<keyword evidence="3" id="KW-1185">Reference proteome</keyword>
<feature type="transmembrane region" description="Helical" evidence="1">
    <location>
        <begin position="143"/>
        <end position="164"/>
    </location>
</feature>
<keyword evidence="1" id="KW-0472">Membrane</keyword>
<feature type="transmembrane region" description="Helical" evidence="1">
    <location>
        <begin position="85"/>
        <end position="103"/>
    </location>
</feature>
<dbReference type="Pfam" id="PF19877">
    <property type="entry name" value="DUF6350"/>
    <property type="match status" value="1"/>
</dbReference>
<proteinExistence type="predicted"/>
<evidence type="ECO:0000313" key="3">
    <source>
        <dbReference type="Proteomes" id="UP000554054"/>
    </source>
</evidence>
<dbReference type="Proteomes" id="UP000554054">
    <property type="component" value="Unassembled WGS sequence"/>
</dbReference>
<protein>
    <submittedName>
        <fullName evidence="2">Uncharacterized protein</fullName>
    </submittedName>
</protein>
<keyword evidence="1" id="KW-0812">Transmembrane</keyword>
<gene>
    <name evidence="2" type="ORF">BJY20_002394</name>
</gene>
<evidence type="ECO:0000256" key="1">
    <source>
        <dbReference type="SAM" id="Phobius"/>
    </source>
</evidence>
<evidence type="ECO:0000313" key="2">
    <source>
        <dbReference type="EMBL" id="NYF99002.1"/>
    </source>
</evidence>
<reference evidence="2 3" key="1">
    <citation type="submission" date="2020-07" db="EMBL/GenBank/DDBJ databases">
        <title>Sequencing the genomes of 1000 actinobacteria strains.</title>
        <authorList>
            <person name="Klenk H.-P."/>
        </authorList>
    </citation>
    <scope>NUCLEOTIDE SEQUENCE [LARGE SCALE GENOMIC DNA]</scope>
    <source>
        <strain evidence="2 3">DSM 26154</strain>
    </source>
</reference>
<sequence length="386" mass="39007">MTVLELIRSATTVDDGLHRRPEVRAAGTGALTALAGLLAPLVLVLLAALAVPRAAAGVGESIGAGALLWLVLGGARLALDGGTVAFTPLVWTLALLVLARYGARRGLPEVPGLRLQGSWLGGYAAVGVIAALLGLLAPAGPEVLSLILPLVVLPAVALAWAHGLPDRVLAVWGRAPVALHRGLVPGAKGALVTVAVGSVLVLVAVGVNIARVMQVHADLGAGFFGGLLLVLLQVGLLPNLGIWGASFAAGPGFAIGGASTTWAAADSGLLPMVPVLAAQPQPGDLHWATHLLVLLPLLVGAWLGRETLVWVPRLAATQTKLAVIAVSVGVAALGVVALDLLGGASLGAEHLAHLGAPTPWLGLALVLELGLGALAVFAREWWVLRR</sequence>
<feature type="transmembrane region" description="Helical" evidence="1">
    <location>
        <begin position="115"/>
        <end position="137"/>
    </location>
</feature>
<feature type="transmembrane region" description="Helical" evidence="1">
    <location>
        <begin position="323"/>
        <end position="348"/>
    </location>
</feature>
<feature type="transmembrane region" description="Helical" evidence="1">
    <location>
        <begin position="360"/>
        <end position="378"/>
    </location>
</feature>
<feature type="transmembrane region" description="Helical" evidence="1">
    <location>
        <begin position="190"/>
        <end position="213"/>
    </location>
</feature>